<dbReference type="Gene3D" id="1.10.10.10">
    <property type="entry name" value="Winged helix-like DNA-binding domain superfamily/Winged helix DNA-binding domain"/>
    <property type="match status" value="1"/>
</dbReference>
<dbReference type="Pfam" id="PF02481">
    <property type="entry name" value="DNA_processg_A"/>
    <property type="match status" value="1"/>
</dbReference>
<dbReference type="SUPFAM" id="SSF102405">
    <property type="entry name" value="MCP/YpsA-like"/>
    <property type="match status" value="1"/>
</dbReference>
<dbReference type="PANTHER" id="PTHR43022:SF1">
    <property type="entry name" value="PROTEIN SMF"/>
    <property type="match status" value="1"/>
</dbReference>
<evidence type="ECO:0000256" key="1">
    <source>
        <dbReference type="ARBA" id="ARBA00006525"/>
    </source>
</evidence>
<keyword evidence="6" id="KW-1185">Reference proteome</keyword>
<feature type="region of interest" description="Disordered" evidence="2">
    <location>
        <begin position="311"/>
        <end position="340"/>
    </location>
</feature>
<dbReference type="EMBL" id="JAQQXS010000004">
    <property type="protein sequence ID" value="MDC8784585.1"/>
    <property type="molecule type" value="Genomic_DNA"/>
</dbReference>
<dbReference type="InterPro" id="IPR003488">
    <property type="entry name" value="DprA"/>
</dbReference>
<feature type="compositionally biased region" description="Low complexity" evidence="2">
    <location>
        <begin position="311"/>
        <end position="328"/>
    </location>
</feature>
<dbReference type="RefSeq" id="WP_273595707.1">
    <property type="nucleotide sequence ID" value="NZ_JAQQXS010000004.1"/>
</dbReference>
<dbReference type="Gene3D" id="3.40.50.450">
    <property type="match status" value="1"/>
</dbReference>
<reference evidence="5 6" key="1">
    <citation type="submission" date="2022-10" db="EMBL/GenBank/DDBJ databases">
        <title>paucibacter sp. hw8 Genome sequencing.</title>
        <authorList>
            <person name="Park S."/>
        </authorList>
    </citation>
    <scope>NUCLEOTIDE SEQUENCE [LARGE SCALE GENOMIC DNA]</scope>
    <source>
        <strain evidence="6">hw8</strain>
    </source>
</reference>
<evidence type="ECO:0000313" key="6">
    <source>
        <dbReference type="Proteomes" id="UP001219862"/>
    </source>
</evidence>
<dbReference type="Pfam" id="PF17782">
    <property type="entry name" value="WHD_DprA"/>
    <property type="match status" value="1"/>
</dbReference>
<accession>A0ABT5KQ47</accession>
<gene>
    <name evidence="5" type="primary">dprA</name>
    <name evidence="5" type="ORF">PRZ01_05225</name>
</gene>
<evidence type="ECO:0000313" key="5">
    <source>
        <dbReference type="EMBL" id="MDC8784585.1"/>
    </source>
</evidence>
<name>A0ABT5KQ47_9BURK</name>
<dbReference type="Proteomes" id="UP001219862">
    <property type="component" value="Unassembled WGS sequence"/>
</dbReference>
<dbReference type="InterPro" id="IPR057666">
    <property type="entry name" value="DrpA_SLOG"/>
</dbReference>
<evidence type="ECO:0000259" key="4">
    <source>
        <dbReference type="Pfam" id="PF17782"/>
    </source>
</evidence>
<evidence type="ECO:0000256" key="2">
    <source>
        <dbReference type="SAM" id="MobiDB-lite"/>
    </source>
</evidence>
<sequence length="397" mass="41441">MEHSELAAWLRLLETPGLGLEGARRLLAAAGSVQAVFDLPPTVLHALLSPKQRQFTGGAWNASPETLAKLIDTTWRWLQQSPTHSVLCLSDADYPPALLATADPPLLLYLAGDRSLLNRPCLSIVGSRNPTAQGRETAEHFARDLSQHGLTIVSGLALGVDGAAHQGALQGLGSSIGVLGTGLDSVYPVKHKSLAAAMVAHGLLISEYALGTPALAANFPRRNRIIAGLSQGCLVVEAALRSGSLITARLASEAGREVFAIPGSIHSALSRGCHALIRQGAKLVETIDDVLEELPPLDLGPHNAATLTASTATAPLRPSAPAKPRAGTAPPPATAAPRPPAQQQVLNLMGFDPVSLDALMARGGWEAAELNAHLLELELDGAVARLPGQVFQRQAHA</sequence>
<feature type="domain" description="Smf/DprA SLOG" evidence="3">
    <location>
        <begin position="86"/>
        <end position="294"/>
    </location>
</feature>
<dbReference type="InterPro" id="IPR041614">
    <property type="entry name" value="DprA_WH"/>
</dbReference>
<feature type="compositionally biased region" description="Pro residues" evidence="2">
    <location>
        <begin position="329"/>
        <end position="340"/>
    </location>
</feature>
<protein>
    <submittedName>
        <fullName evidence="5">DNA-processing protein DprA</fullName>
    </submittedName>
</protein>
<comment type="caution">
    <text evidence="5">The sequence shown here is derived from an EMBL/GenBank/DDBJ whole genome shotgun (WGS) entry which is preliminary data.</text>
</comment>
<feature type="domain" description="DprA winged helix" evidence="4">
    <location>
        <begin position="329"/>
        <end position="389"/>
    </location>
</feature>
<dbReference type="InterPro" id="IPR036388">
    <property type="entry name" value="WH-like_DNA-bd_sf"/>
</dbReference>
<proteinExistence type="inferred from homology"/>
<dbReference type="PANTHER" id="PTHR43022">
    <property type="entry name" value="PROTEIN SMF"/>
    <property type="match status" value="1"/>
</dbReference>
<dbReference type="NCBIfam" id="TIGR00732">
    <property type="entry name" value="dprA"/>
    <property type="match status" value="1"/>
</dbReference>
<organism evidence="5 6">
    <name type="scientific">Roseateles koreensis</name>
    <dbReference type="NCBI Taxonomy" id="2987526"/>
    <lineage>
        <taxon>Bacteria</taxon>
        <taxon>Pseudomonadati</taxon>
        <taxon>Pseudomonadota</taxon>
        <taxon>Betaproteobacteria</taxon>
        <taxon>Burkholderiales</taxon>
        <taxon>Sphaerotilaceae</taxon>
        <taxon>Roseateles</taxon>
    </lineage>
</organism>
<evidence type="ECO:0000259" key="3">
    <source>
        <dbReference type="Pfam" id="PF02481"/>
    </source>
</evidence>
<comment type="similarity">
    <text evidence="1">Belongs to the DprA/Smf family.</text>
</comment>